<organism evidence="1 2">
    <name type="scientific">Conger conger</name>
    <name type="common">Conger eel</name>
    <name type="synonym">Muraena conger</name>
    <dbReference type="NCBI Taxonomy" id="82655"/>
    <lineage>
        <taxon>Eukaryota</taxon>
        <taxon>Metazoa</taxon>
        <taxon>Chordata</taxon>
        <taxon>Craniata</taxon>
        <taxon>Vertebrata</taxon>
        <taxon>Euteleostomi</taxon>
        <taxon>Actinopterygii</taxon>
        <taxon>Neopterygii</taxon>
        <taxon>Teleostei</taxon>
        <taxon>Anguilliformes</taxon>
        <taxon>Congridae</taxon>
        <taxon>Conger</taxon>
    </lineage>
</organism>
<proteinExistence type="predicted"/>
<evidence type="ECO:0000313" key="2">
    <source>
        <dbReference type="Proteomes" id="UP001152803"/>
    </source>
</evidence>
<evidence type="ECO:0000313" key="1">
    <source>
        <dbReference type="EMBL" id="KAJ8253514.1"/>
    </source>
</evidence>
<dbReference type="EMBL" id="JAFJMO010000016">
    <property type="protein sequence ID" value="KAJ8253514.1"/>
    <property type="molecule type" value="Genomic_DNA"/>
</dbReference>
<dbReference type="Proteomes" id="UP001152803">
    <property type="component" value="Unassembled WGS sequence"/>
</dbReference>
<gene>
    <name evidence="1" type="ORF">COCON_G00201260</name>
</gene>
<sequence>MIGASGDRIWMDLAVVVASLSSRTGDPKPHSPKSLSVSLSDSHVSVSAKMQESLNSWEYRACACSSSDLFRMDQKSGCKDFHVPLHLRKQRRILVRHTSVRSEIGGNHENASMYIALAKRTRRQQPRI</sequence>
<protein>
    <submittedName>
        <fullName evidence="1">Uncharacterized protein</fullName>
    </submittedName>
</protein>
<reference evidence="1" key="1">
    <citation type="journal article" date="2023" name="Science">
        <title>Genome structures resolve the early diversification of teleost fishes.</title>
        <authorList>
            <person name="Parey E."/>
            <person name="Louis A."/>
            <person name="Montfort J."/>
            <person name="Bouchez O."/>
            <person name="Roques C."/>
            <person name="Iampietro C."/>
            <person name="Lluch J."/>
            <person name="Castinel A."/>
            <person name="Donnadieu C."/>
            <person name="Desvignes T."/>
            <person name="Floi Bucao C."/>
            <person name="Jouanno E."/>
            <person name="Wen M."/>
            <person name="Mejri S."/>
            <person name="Dirks R."/>
            <person name="Jansen H."/>
            <person name="Henkel C."/>
            <person name="Chen W.J."/>
            <person name="Zahm M."/>
            <person name="Cabau C."/>
            <person name="Klopp C."/>
            <person name="Thompson A.W."/>
            <person name="Robinson-Rechavi M."/>
            <person name="Braasch I."/>
            <person name="Lecointre G."/>
            <person name="Bobe J."/>
            <person name="Postlethwait J.H."/>
            <person name="Berthelot C."/>
            <person name="Roest Crollius H."/>
            <person name="Guiguen Y."/>
        </authorList>
    </citation>
    <scope>NUCLEOTIDE SEQUENCE</scope>
    <source>
        <strain evidence="1">Concon-B</strain>
    </source>
</reference>
<accession>A0A9Q1CYT0</accession>
<keyword evidence="2" id="KW-1185">Reference proteome</keyword>
<dbReference type="AlphaFoldDB" id="A0A9Q1CYT0"/>
<comment type="caution">
    <text evidence="1">The sequence shown here is derived from an EMBL/GenBank/DDBJ whole genome shotgun (WGS) entry which is preliminary data.</text>
</comment>
<name>A0A9Q1CYT0_CONCO</name>